<keyword evidence="1" id="KW-0812">Transmembrane</keyword>
<dbReference type="AlphaFoldDB" id="A0AAE7NUT9"/>
<evidence type="ECO:0000313" key="4">
    <source>
        <dbReference type="Proteomes" id="UP000594015"/>
    </source>
</evidence>
<sequence>MESVRGFSAPFVRTALLLVCLALATAPQAYRSFQKADGLPHSWTTAKVWLASADCARATHKFLVLCHGEDVVPIADGFGGDDLGHALALEVYSVVSGAPVRPEQISHLNTALNYTALIAVALLLMACNLPVASLSVLTVGAFMARQFHALTPHPAQFAAACFAVILPIAILGRPRFRAAWIAAGFVGLAVALLLREAIGMMGVLTALIATILLVIRERKLAPVVLALAIVATAATPYALLRARDAVYQLPPPEKLESHGTWANLYMGLGGVPNPFGIEWSDYSAIDAVKAVDPAVPYLSPRFYEILRERYLDLVRQHPAEVASIYWAKLVLILHAEMSGLPFAPTLWPVLLVLAISGALVRWYRRSDAGIENFDAVMAASASMAAGFVAQGVLIYFHMQYMFPIQMFLLLGAAVLIDVFLAAGMGRLRK</sequence>
<protein>
    <recommendedName>
        <fullName evidence="5">Glycosyltransferase RgtA/B/C/D-like domain-containing protein</fullName>
    </recommendedName>
</protein>
<feature type="transmembrane region" description="Helical" evidence="1">
    <location>
        <begin position="178"/>
        <end position="208"/>
    </location>
</feature>
<gene>
    <name evidence="3" type="ORF">WN72_24810</name>
</gene>
<name>A0AAE7NUT9_9BRAD</name>
<feature type="transmembrane region" description="Helical" evidence="1">
    <location>
        <begin position="375"/>
        <end position="396"/>
    </location>
</feature>
<organism evidence="3 4">
    <name type="scientific">Bradyrhizobium arachidis</name>
    <dbReference type="NCBI Taxonomy" id="858423"/>
    <lineage>
        <taxon>Bacteria</taxon>
        <taxon>Pseudomonadati</taxon>
        <taxon>Pseudomonadota</taxon>
        <taxon>Alphaproteobacteria</taxon>
        <taxon>Hyphomicrobiales</taxon>
        <taxon>Nitrobacteraceae</taxon>
        <taxon>Bradyrhizobium</taxon>
    </lineage>
</organism>
<feature type="transmembrane region" description="Helical" evidence="1">
    <location>
        <begin position="345"/>
        <end position="363"/>
    </location>
</feature>
<keyword evidence="1" id="KW-1133">Transmembrane helix</keyword>
<feature type="transmembrane region" description="Helical" evidence="1">
    <location>
        <begin position="155"/>
        <end position="172"/>
    </location>
</feature>
<dbReference type="Proteomes" id="UP000594015">
    <property type="component" value="Chromosome"/>
</dbReference>
<accession>A0AAE7NUT9</accession>
<feature type="transmembrane region" description="Helical" evidence="1">
    <location>
        <begin position="116"/>
        <end position="143"/>
    </location>
</feature>
<evidence type="ECO:0000256" key="2">
    <source>
        <dbReference type="SAM" id="SignalP"/>
    </source>
</evidence>
<feature type="chain" id="PRO_5042101327" description="Glycosyltransferase RgtA/B/C/D-like domain-containing protein" evidence="2">
    <location>
        <begin position="32"/>
        <end position="429"/>
    </location>
</feature>
<keyword evidence="2" id="KW-0732">Signal</keyword>
<reference evidence="3 4" key="1">
    <citation type="submission" date="2018-06" db="EMBL/GenBank/DDBJ databases">
        <title>Comparative genomics of Bradyrhizobium nodulating Arachidis hypogaea.</title>
        <authorList>
            <person name="Li Y."/>
        </authorList>
    </citation>
    <scope>NUCLEOTIDE SEQUENCE [LARGE SCALE GENOMIC DNA]</scope>
    <source>
        <strain evidence="3 4">CCBAU 051107</strain>
    </source>
</reference>
<dbReference type="EMBL" id="CP030050">
    <property type="protein sequence ID" value="QOZ69184.1"/>
    <property type="molecule type" value="Genomic_DNA"/>
</dbReference>
<keyword evidence="1" id="KW-0472">Membrane</keyword>
<feature type="signal peptide" evidence="2">
    <location>
        <begin position="1"/>
        <end position="31"/>
    </location>
</feature>
<evidence type="ECO:0000256" key="1">
    <source>
        <dbReference type="SAM" id="Phobius"/>
    </source>
</evidence>
<feature type="transmembrane region" description="Helical" evidence="1">
    <location>
        <begin position="220"/>
        <end position="240"/>
    </location>
</feature>
<evidence type="ECO:0000313" key="3">
    <source>
        <dbReference type="EMBL" id="QOZ69184.1"/>
    </source>
</evidence>
<evidence type="ECO:0008006" key="5">
    <source>
        <dbReference type="Google" id="ProtNLM"/>
    </source>
</evidence>
<proteinExistence type="predicted"/>
<dbReference type="RefSeq" id="WP_143130615.1">
    <property type="nucleotide sequence ID" value="NZ_CP030050.1"/>
</dbReference>
<dbReference type="KEGG" id="barh:WN72_24810"/>
<feature type="transmembrane region" description="Helical" evidence="1">
    <location>
        <begin position="402"/>
        <end position="422"/>
    </location>
</feature>